<dbReference type="RefSeq" id="WP_378994794.1">
    <property type="nucleotide sequence ID" value="NZ_JBHSMT010000008.1"/>
</dbReference>
<dbReference type="InterPro" id="IPR037185">
    <property type="entry name" value="EmrE-like"/>
</dbReference>
<sequence>MLTGLLCALGAGLMWGLVFIAPLMLADYPGIMLSFGRYAAFGLIALVPALLDRQRIATLSKADWRAALKLSLVGNLLYYAALATAIQLADAPLPTMLIGTLPVVISVCSNWSAGHGAESVAWRLLAPSLLIILVGILCVNGAELAQLKLAAGHTRSLSDYALGCVIALGGVAAWTWYPIVNARYLKANPHISPSTWATAQGLATLPLALTGLLGYGIYLKLSGGAYAFPFGPRPLQFIGLMLLIGLSASWLGTLLWNKASQHLPTALLAQLIVFETLSALLYAFIFRGTLPGMQVLAGIVLLCLGVVFGVRTFQHQIP</sequence>
<feature type="transmembrane region" description="Helical" evidence="1">
    <location>
        <begin position="120"/>
        <end position="140"/>
    </location>
</feature>
<feature type="transmembrane region" description="Helical" evidence="1">
    <location>
        <begin position="292"/>
        <end position="313"/>
    </location>
</feature>
<comment type="caution">
    <text evidence="3">The sequence shown here is derived from an EMBL/GenBank/DDBJ whole genome shotgun (WGS) entry which is preliminary data.</text>
</comment>
<feature type="transmembrane region" description="Helical" evidence="1">
    <location>
        <begin position="160"/>
        <end position="180"/>
    </location>
</feature>
<dbReference type="InterPro" id="IPR000620">
    <property type="entry name" value="EamA_dom"/>
</dbReference>
<name>A0ABW0M418_9BURK</name>
<reference evidence="4" key="1">
    <citation type="journal article" date="2019" name="Int. J. Syst. Evol. Microbiol.">
        <title>The Global Catalogue of Microorganisms (GCM) 10K type strain sequencing project: providing services to taxonomists for standard genome sequencing and annotation.</title>
        <authorList>
            <consortium name="The Broad Institute Genomics Platform"/>
            <consortium name="The Broad Institute Genome Sequencing Center for Infectious Disease"/>
            <person name="Wu L."/>
            <person name="Ma J."/>
        </authorList>
    </citation>
    <scope>NUCLEOTIDE SEQUENCE [LARGE SCALE GENOMIC DNA]</scope>
    <source>
        <strain evidence="4">JCM 17066</strain>
    </source>
</reference>
<gene>
    <name evidence="3" type="ORF">ACFPM8_02860</name>
</gene>
<keyword evidence="4" id="KW-1185">Reference proteome</keyword>
<proteinExistence type="predicted"/>
<evidence type="ECO:0000313" key="4">
    <source>
        <dbReference type="Proteomes" id="UP001596045"/>
    </source>
</evidence>
<evidence type="ECO:0000256" key="1">
    <source>
        <dbReference type="SAM" id="Phobius"/>
    </source>
</evidence>
<evidence type="ECO:0000313" key="3">
    <source>
        <dbReference type="EMBL" id="MFC5472889.1"/>
    </source>
</evidence>
<protein>
    <submittedName>
        <fullName evidence="3">DMT family transporter</fullName>
    </submittedName>
</protein>
<feature type="transmembrane region" description="Helical" evidence="1">
    <location>
        <begin position="201"/>
        <end position="218"/>
    </location>
</feature>
<organism evidence="3 4">
    <name type="scientific">Paraherbaspirillum soli</name>
    <dbReference type="NCBI Taxonomy" id="631222"/>
    <lineage>
        <taxon>Bacteria</taxon>
        <taxon>Pseudomonadati</taxon>
        <taxon>Pseudomonadota</taxon>
        <taxon>Betaproteobacteria</taxon>
        <taxon>Burkholderiales</taxon>
        <taxon>Oxalobacteraceae</taxon>
        <taxon>Paraherbaspirillum</taxon>
    </lineage>
</organism>
<feature type="transmembrane region" description="Helical" evidence="1">
    <location>
        <begin position="238"/>
        <end position="256"/>
    </location>
</feature>
<feature type="transmembrane region" description="Helical" evidence="1">
    <location>
        <begin position="95"/>
        <end position="113"/>
    </location>
</feature>
<feature type="transmembrane region" description="Helical" evidence="1">
    <location>
        <begin position="30"/>
        <end position="51"/>
    </location>
</feature>
<dbReference type="Pfam" id="PF00892">
    <property type="entry name" value="EamA"/>
    <property type="match status" value="1"/>
</dbReference>
<dbReference type="SUPFAM" id="SSF103481">
    <property type="entry name" value="Multidrug resistance efflux transporter EmrE"/>
    <property type="match status" value="1"/>
</dbReference>
<dbReference type="EMBL" id="JBHSMT010000008">
    <property type="protein sequence ID" value="MFC5472889.1"/>
    <property type="molecule type" value="Genomic_DNA"/>
</dbReference>
<feature type="domain" description="EamA" evidence="2">
    <location>
        <begin position="3"/>
        <end position="139"/>
    </location>
</feature>
<accession>A0ABW0M418</accession>
<evidence type="ECO:0000259" key="2">
    <source>
        <dbReference type="Pfam" id="PF00892"/>
    </source>
</evidence>
<dbReference type="Proteomes" id="UP001596045">
    <property type="component" value="Unassembled WGS sequence"/>
</dbReference>
<keyword evidence="1" id="KW-1133">Transmembrane helix</keyword>
<keyword evidence="1" id="KW-0812">Transmembrane</keyword>
<feature type="transmembrane region" description="Helical" evidence="1">
    <location>
        <begin position="72"/>
        <end position="89"/>
    </location>
</feature>
<keyword evidence="1" id="KW-0472">Membrane</keyword>
<feature type="transmembrane region" description="Helical" evidence="1">
    <location>
        <begin position="268"/>
        <end position="286"/>
    </location>
</feature>